<comment type="caution">
    <text evidence="1">The sequence shown here is derived from an EMBL/GenBank/DDBJ whole genome shotgun (WGS) entry which is preliminary data.</text>
</comment>
<sequence length="98" mass="10629">MTSFWTLTRKVAVMLTLAVLLSFAGLIALQIRATQVSLLETLRQEATIKSEMLAVAVRTAVAGGDGAGVEAEYLPLAKTARLNSCECSRLRSRRQGNY</sequence>
<accession>A0A0F3IQM6</accession>
<evidence type="ECO:0000313" key="2">
    <source>
        <dbReference type="Proteomes" id="UP000033774"/>
    </source>
</evidence>
<gene>
    <name evidence="1" type="ORF">VZ95_15120</name>
</gene>
<dbReference type="RefSeq" id="WP_045776599.1">
    <property type="nucleotide sequence ID" value="NZ_LAJY01000431.1"/>
</dbReference>
<evidence type="ECO:0000313" key="1">
    <source>
        <dbReference type="EMBL" id="KJV08848.1"/>
    </source>
</evidence>
<dbReference type="Proteomes" id="UP000033774">
    <property type="component" value="Unassembled WGS sequence"/>
</dbReference>
<dbReference type="EMBL" id="LAJY01000431">
    <property type="protein sequence ID" value="KJV08848.1"/>
    <property type="molecule type" value="Genomic_DNA"/>
</dbReference>
<protein>
    <submittedName>
        <fullName evidence="1">Uncharacterized protein</fullName>
    </submittedName>
</protein>
<proteinExistence type="predicted"/>
<reference evidence="1 2" key="1">
    <citation type="submission" date="2015-03" db="EMBL/GenBank/DDBJ databases">
        <title>Draft genome sequence of Elstera litoralis.</title>
        <authorList>
            <person name="Rahalkar M.C."/>
            <person name="Dhakephalkar P.K."/>
            <person name="Pore S.D."/>
            <person name="Arora P."/>
            <person name="Kapse N.G."/>
            <person name="Pandit P.S."/>
        </authorList>
    </citation>
    <scope>NUCLEOTIDE SEQUENCE [LARGE SCALE GENOMIC DNA]</scope>
    <source>
        <strain evidence="1 2">Dia-1</strain>
    </source>
</reference>
<organism evidence="1 2">
    <name type="scientific">Elstera litoralis</name>
    <dbReference type="NCBI Taxonomy" id="552518"/>
    <lineage>
        <taxon>Bacteria</taxon>
        <taxon>Pseudomonadati</taxon>
        <taxon>Pseudomonadota</taxon>
        <taxon>Alphaproteobacteria</taxon>
        <taxon>Rhodospirillales</taxon>
        <taxon>Rhodospirillaceae</taxon>
        <taxon>Elstera</taxon>
    </lineage>
</organism>
<name>A0A0F3IQM6_9PROT</name>
<keyword evidence="2" id="KW-1185">Reference proteome</keyword>
<dbReference type="AlphaFoldDB" id="A0A0F3IQM6"/>